<dbReference type="AlphaFoldDB" id="A0A5J4VWK6"/>
<feature type="compositionally biased region" description="Acidic residues" evidence="2">
    <location>
        <begin position="334"/>
        <end position="348"/>
    </location>
</feature>
<dbReference type="Proteomes" id="UP000324800">
    <property type="component" value="Unassembled WGS sequence"/>
</dbReference>
<feature type="region of interest" description="Disordered" evidence="2">
    <location>
        <begin position="398"/>
        <end position="426"/>
    </location>
</feature>
<feature type="region of interest" description="Disordered" evidence="2">
    <location>
        <begin position="104"/>
        <end position="123"/>
    </location>
</feature>
<evidence type="ECO:0000313" key="4">
    <source>
        <dbReference type="Proteomes" id="UP000324800"/>
    </source>
</evidence>
<comment type="caution">
    <text evidence="3">The sequence shown here is derived from an EMBL/GenBank/DDBJ whole genome shotgun (WGS) entry which is preliminary data.</text>
</comment>
<dbReference type="EMBL" id="SNRW01004705">
    <property type="protein sequence ID" value="KAA6386659.1"/>
    <property type="molecule type" value="Genomic_DNA"/>
</dbReference>
<feature type="region of interest" description="Disordered" evidence="2">
    <location>
        <begin position="326"/>
        <end position="350"/>
    </location>
</feature>
<gene>
    <name evidence="3" type="ORF">EZS28_017813</name>
</gene>
<feature type="non-terminal residue" evidence="3">
    <location>
        <position position="691"/>
    </location>
</feature>
<feature type="compositionally biased region" description="Acidic residues" evidence="2">
    <location>
        <begin position="403"/>
        <end position="422"/>
    </location>
</feature>
<reference evidence="3 4" key="1">
    <citation type="submission" date="2019-03" db="EMBL/GenBank/DDBJ databases">
        <title>Single cell metagenomics reveals metabolic interactions within the superorganism composed of flagellate Streblomastix strix and complex community of Bacteroidetes bacteria on its surface.</title>
        <authorList>
            <person name="Treitli S.C."/>
            <person name="Kolisko M."/>
            <person name="Husnik F."/>
            <person name="Keeling P."/>
            <person name="Hampl V."/>
        </authorList>
    </citation>
    <scope>NUCLEOTIDE SEQUENCE [LARGE SCALE GENOMIC DNA]</scope>
    <source>
        <strain evidence="3">ST1C</strain>
    </source>
</reference>
<proteinExistence type="predicted"/>
<protein>
    <submittedName>
        <fullName evidence="3">Uncharacterized protein</fullName>
    </submittedName>
</protein>
<sequence>MDRLQVLAIQARKDLSMLNGVAAAAVQSGTNFQLQIQQKQQNNAGEEQQHSTERNTLNQELKRIHEIEQNQDLVPIRKSKVNQMQELQKQQQQFIMQTISPTLRSNEPSRSYQVVPPRSSYADYNRPSQSISPFYASITPLKHQQISSQPSTIIIPQSLSETTAINPAESLPIPANSIYERILPQAAISECAKLLLILQVDDLLIFYMPTTGERRVQRFCGNKDKIFDRLTQAEEIEQLRQETLKKLKKHTEQKKMEKAVAHPVVKKSGLEMYSDTNEDNFFVDSDVQLNTSKLLKQNDQLKDFQQNTKSESELLQQKEKDKQFLINTGLDRVNEDDNDDDWGDDELDNDKKRELEDLPLWNSMVKAEVEDEAAIEKRKQEEKEKQILEENVKLKMAQYNEDNVNDDFGDDEIEEESDEDKDNSESIEIMKEKESDSEDGFSQISDQLDQIQPENLGIEKNEKMKENTQEQINARNQFKALKILIQKFSSFNQQLKGLSPRSSFILSGSNSQMNRKKRFEDAYQFLEKHVNARIQDEDRVKVKVYDPMHNSEDRNMPFGQGFKLIGNFASSNFGSGIQDSNKNVRLTTFRSVHQSSVKDFAKQIQKQQTEDSHNQNVSLMHIQSSTTFLTQNQIQHLFNELNDSKQSFQGHQMPAINTSLIQMFLTLRHFTHSSLGSDPDIYAWLLLAASN</sequence>
<feature type="coiled-coil region" evidence="1">
    <location>
        <begin position="364"/>
        <end position="398"/>
    </location>
</feature>
<name>A0A5J4VWK6_9EUKA</name>
<accession>A0A5J4VWK6</accession>
<evidence type="ECO:0000256" key="1">
    <source>
        <dbReference type="SAM" id="Coils"/>
    </source>
</evidence>
<evidence type="ECO:0000313" key="3">
    <source>
        <dbReference type="EMBL" id="KAA6386659.1"/>
    </source>
</evidence>
<keyword evidence="1" id="KW-0175">Coiled coil</keyword>
<evidence type="ECO:0000256" key="2">
    <source>
        <dbReference type="SAM" id="MobiDB-lite"/>
    </source>
</evidence>
<organism evidence="3 4">
    <name type="scientific">Streblomastix strix</name>
    <dbReference type="NCBI Taxonomy" id="222440"/>
    <lineage>
        <taxon>Eukaryota</taxon>
        <taxon>Metamonada</taxon>
        <taxon>Preaxostyla</taxon>
        <taxon>Oxymonadida</taxon>
        <taxon>Streblomastigidae</taxon>
        <taxon>Streblomastix</taxon>
    </lineage>
</organism>